<proteinExistence type="predicted"/>
<feature type="transmembrane region" description="Helical" evidence="2">
    <location>
        <begin position="218"/>
        <end position="239"/>
    </location>
</feature>
<evidence type="ECO:0000256" key="2">
    <source>
        <dbReference type="SAM" id="Phobius"/>
    </source>
</evidence>
<dbReference type="PANTHER" id="PTHR38421:SF1">
    <property type="entry name" value="TRANSMEMBRANE PROTEIN"/>
    <property type="match status" value="1"/>
</dbReference>
<evidence type="ECO:0000313" key="3">
    <source>
        <dbReference type="EMBL" id="KAF4632668.1"/>
    </source>
</evidence>
<keyword evidence="2" id="KW-0472">Membrane</keyword>
<keyword evidence="4" id="KW-1185">Reference proteome</keyword>
<dbReference type="EMBL" id="JAAMPI010000327">
    <property type="protein sequence ID" value="KAF4632668.1"/>
    <property type="molecule type" value="Genomic_DNA"/>
</dbReference>
<accession>A0A8H4W3D2</accession>
<organism evidence="3 4">
    <name type="scientific">Cudoniella acicularis</name>
    <dbReference type="NCBI Taxonomy" id="354080"/>
    <lineage>
        <taxon>Eukaryota</taxon>
        <taxon>Fungi</taxon>
        <taxon>Dikarya</taxon>
        <taxon>Ascomycota</taxon>
        <taxon>Pezizomycotina</taxon>
        <taxon>Leotiomycetes</taxon>
        <taxon>Helotiales</taxon>
        <taxon>Tricladiaceae</taxon>
        <taxon>Cudoniella</taxon>
    </lineage>
</organism>
<dbReference type="OrthoDB" id="10041630at2759"/>
<dbReference type="Proteomes" id="UP000566819">
    <property type="component" value="Unassembled WGS sequence"/>
</dbReference>
<feature type="transmembrane region" description="Helical" evidence="2">
    <location>
        <begin position="192"/>
        <end position="212"/>
    </location>
</feature>
<evidence type="ECO:0000313" key="4">
    <source>
        <dbReference type="Proteomes" id="UP000566819"/>
    </source>
</evidence>
<sequence length="394" mass="43411">MGRKHPSDPTPNVGFCLLNLVLQDGKMDGGTSAPHTLTSTSSNCRAKGSVAQLAQLPSTCDTSETIMAQKPLLTQEQLKKKLQVSNFEPNAIIRGAQLTIVGAHRALQNPALFTSTHYKQAAIAVAVGIGIRLAIAIPVHGLYAKHEGEDPSALRASYYPNLRKYAIRDGSTHTKSTAEAITMFLMRFGKRAGISLTIFALSYVPYLGRLVLPAASFYTFNQVVGLGPAAIVFGMGLSLPRRYLVIFLQSYFASRSLMRELLEPYFSRIKFTKEERKKWFHDREGLLFGFGVGFYIFQRIPLLGVLIYGIAEASTAYLITKVTDPPPTPEESEGFAASQQQWKNKHEFLNLRLSDLDTSHSPHSRVAHTQASTQEKTSGAASDSPPPYTEMRSR</sequence>
<name>A0A8H4W3D2_9HELO</name>
<dbReference type="AlphaFoldDB" id="A0A8H4W3D2"/>
<keyword evidence="2" id="KW-0812">Transmembrane</keyword>
<feature type="transmembrane region" description="Helical" evidence="2">
    <location>
        <begin position="286"/>
        <end position="311"/>
    </location>
</feature>
<reference evidence="3 4" key="1">
    <citation type="submission" date="2020-03" db="EMBL/GenBank/DDBJ databases">
        <title>Draft Genome Sequence of Cudoniella acicularis.</title>
        <authorList>
            <person name="Buettner E."/>
            <person name="Kellner H."/>
        </authorList>
    </citation>
    <scope>NUCLEOTIDE SEQUENCE [LARGE SCALE GENOMIC DNA]</scope>
    <source>
        <strain evidence="3 4">DSM 108380</strain>
    </source>
</reference>
<evidence type="ECO:0000256" key="1">
    <source>
        <dbReference type="SAM" id="MobiDB-lite"/>
    </source>
</evidence>
<feature type="region of interest" description="Disordered" evidence="1">
    <location>
        <begin position="356"/>
        <end position="394"/>
    </location>
</feature>
<protein>
    <recommendedName>
        <fullName evidence="5">Transmembrane protein UsgS</fullName>
    </recommendedName>
</protein>
<comment type="caution">
    <text evidence="3">The sequence shown here is derived from an EMBL/GenBank/DDBJ whole genome shotgun (WGS) entry which is preliminary data.</text>
</comment>
<evidence type="ECO:0008006" key="5">
    <source>
        <dbReference type="Google" id="ProtNLM"/>
    </source>
</evidence>
<feature type="compositionally biased region" description="Polar residues" evidence="1">
    <location>
        <begin position="367"/>
        <end position="381"/>
    </location>
</feature>
<keyword evidence="2" id="KW-1133">Transmembrane helix</keyword>
<dbReference type="PANTHER" id="PTHR38421">
    <property type="entry name" value="TRANSMEMBRANE PROTEIN USGS"/>
    <property type="match status" value="1"/>
</dbReference>
<gene>
    <name evidence="3" type="ORF">G7Y89_g5458</name>
</gene>